<evidence type="ECO:0000313" key="2">
    <source>
        <dbReference type="EMBL" id="MFB9577754.1"/>
    </source>
</evidence>
<accession>A0ABV5RIR5</accession>
<feature type="chain" id="PRO_5046279229" description="Amidohydrolase" evidence="1">
    <location>
        <begin position="29"/>
        <end position="116"/>
    </location>
</feature>
<name>A0ABV5RIR5_9ACTN</name>
<dbReference type="Gene3D" id="2.30.40.10">
    <property type="entry name" value="Urease, subunit C, domain 1"/>
    <property type="match status" value="1"/>
</dbReference>
<proteinExistence type="predicted"/>
<keyword evidence="3" id="KW-1185">Reference proteome</keyword>
<keyword evidence="1" id="KW-0732">Signal</keyword>
<gene>
    <name evidence="2" type="ORF">ACFFTL_37140</name>
</gene>
<protein>
    <recommendedName>
        <fullName evidence="4">Amidohydrolase</fullName>
    </recommendedName>
</protein>
<reference evidence="2 3" key="1">
    <citation type="submission" date="2024-09" db="EMBL/GenBank/DDBJ databases">
        <authorList>
            <person name="Sun Q."/>
            <person name="Mori K."/>
        </authorList>
    </citation>
    <scope>NUCLEOTIDE SEQUENCE [LARGE SCALE GENOMIC DNA]</scope>
    <source>
        <strain evidence="2 3">JCM 3331</strain>
    </source>
</reference>
<sequence>MSSSLARRTMLAAGAVGLVGAAAGPAAAAQRSAAHRSAAALVVHNARVFTGLPGGRPVEAVAVGRDGRILATGRGRELAVGLTAGHGWPRARTPYAESVYGHAEWTVRGAFRHAEW</sequence>
<organism evidence="2 3">
    <name type="scientific">Streptomyces yanii</name>
    <dbReference type="NCBI Taxonomy" id="78510"/>
    <lineage>
        <taxon>Bacteria</taxon>
        <taxon>Bacillati</taxon>
        <taxon>Actinomycetota</taxon>
        <taxon>Actinomycetes</taxon>
        <taxon>Kitasatosporales</taxon>
        <taxon>Streptomycetaceae</taxon>
        <taxon>Streptomyces</taxon>
    </lineage>
</organism>
<dbReference type="EMBL" id="JBHMCG010000156">
    <property type="protein sequence ID" value="MFB9577754.1"/>
    <property type="molecule type" value="Genomic_DNA"/>
</dbReference>
<dbReference type="Proteomes" id="UP001589710">
    <property type="component" value="Unassembled WGS sequence"/>
</dbReference>
<comment type="caution">
    <text evidence="2">The sequence shown here is derived from an EMBL/GenBank/DDBJ whole genome shotgun (WGS) entry which is preliminary data.</text>
</comment>
<feature type="signal peptide" evidence="1">
    <location>
        <begin position="1"/>
        <end position="28"/>
    </location>
</feature>
<dbReference type="InterPro" id="IPR006311">
    <property type="entry name" value="TAT_signal"/>
</dbReference>
<evidence type="ECO:0000313" key="3">
    <source>
        <dbReference type="Proteomes" id="UP001589710"/>
    </source>
</evidence>
<dbReference type="PROSITE" id="PS51318">
    <property type="entry name" value="TAT"/>
    <property type="match status" value="1"/>
</dbReference>
<evidence type="ECO:0000256" key="1">
    <source>
        <dbReference type="SAM" id="SignalP"/>
    </source>
</evidence>
<dbReference type="InterPro" id="IPR011059">
    <property type="entry name" value="Metal-dep_hydrolase_composite"/>
</dbReference>
<evidence type="ECO:0008006" key="4">
    <source>
        <dbReference type="Google" id="ProtNLM"/>
    </source>
</evidence>
<dbReference type="RefSeq" id="WP_345514247.1">
    <property type="nucleotide sequence ID" value="NZ_BAAAXD010000027.1"/>
</dbReference>